<dbReference type="Proteomes" id="UP000013307">
    <property type="component" value="Chromosome"/>
</dbReference>
<dbReference type="EMBL" id="CP005290">
    <property type="protein sequence ID" value="AGK61836.1"/>
    <property type="molecule type" value="Genomic_DNA"/>
</dbReference>
<dbReference type="Gene3D" id="2.60.40.680">
    <property type="match status" value="1"/>
</dbReference>
<dbReference type="GeneID" id="15393504"/>
<dbReference type="InterPro" id="IPR008965">
    <property type="entry name" value="CBM2/CBM3_carb-bd_dom_sf"/>
</dbReference>
<dbReference type="AlphaFoldDB" id="N0BMH8"/>
<keyword evidence="2" id="KW-0812">Transmembrane</keyword>
<keyword evidence="2" id="KW-0472">Membrane</keyword>
<sequence>MNVRKIFYLIFFCLLAVHLVSGSQINVKTKVENSYVVVGVSLENFTGKLALGSFLIKYDPNHVEFVEYDKTLNGYIYAIFDEYKEVGIIKMSLYNVSPQILRNPTLFSLVFECKEGSFSDEWVNVTALELRDYNGNVISTGYKYISMENNITIQKNVHPEQSSKPKTEITVEQNSNFGGYADNTQKNNSENKVTVNSTVVKHEKSVETNLNNSNSKTNIIPESSEQKVTSTLENSGESGGFAEKYFIGGFQVYLFALSLIIAMVIYRRKIW</sequence>
<name>N0BMH8_9EURY</name>
<feature type="region of interest" description="Disordered" evidence="1">
    <location>
        <begin position="204"/>
        <end position="234"/>
    </location>
</feature>
<gene>
    <name evidence="3" type="ORF">Asulf_01870</name>
</gene>
<organism evidence="3 4">
    <name type="scientific">Archaeoglobus sulfaticallidus PM70-1</name>
    <dbReference type="NCBI Taxonomy" id="387631"/>
    <lineage>
        <taxon>Archaea</taxon>
        <taxon>Methanobacteriati</taxon>
        <taxon>Methanobacteriota</taxon>
        <taxon>Archaeoglobi</taxon>
        <taxon>Archaeoglobales</taxon>
        <taxon>Archaeoglobaceae</taxon>
        <taxon>Archaeoglobus</taxon>
    </lineage>
</organism>
<evidence type="ECO:0000256" key="2">
    <source>
        <dbReference type="SAM" id="Phobius"/>
    </source>
</evidence>
<dbReference type="KEGG" id="ast:Asulf_01870"/>
<accession>N0BMH8</accession>
<evidence type="ECO:0008006" key="5">
    <source>
        <dbReference type="Google" id="ProtNLM"/>
    </source>
</evidence>
<feature type="compositionally biased region" description="Polar residues" evidence="1">
    <location>
        <begin position="207"/>
        <end position="234"/>
    </location>
</feature>
<evidence type="ECO:0000313" key="4">
    <source>
        <dbReference type="Proteomes" id="UP000013307"/>
    </source>
</evidence>
<evidence type="ECO:0000313" key="3">
    <source>
        <dbReference type="EMBL" id="AGK61836.1"/>
    </source>
</evidence>
<keyword evidence="4" id="KW-1185">Reference proteome</keyword>
<dbReference type="GO" id="GO:0030246">
    <property type="term" value="F:carbohydrate binding"/>
    <property type="evidence" value="ECO:0007669"/>
    <property type="project" value="InterPro"/>
</dbReference>
<dbReference type="HOGENOM" id="CLU_1025266_0_0_2"/>
<dbReference type="SUPFAM" id="SSF49384">
    <property type="entry name" value="Carbohydrate-binding domain"/>
    <property type="match status" value="1"/>
</dbReference>
<protein>
    <recommendedName>
        <fullName evidence="5">Cohesin domain-containing protein</fullName>
    </recommendedName>
</protein>
<dbReference type="STRING" id="387631.Asulf_01870"/>
<evidence type="ECO:0000256" key="1">
    <source>
        <dbReference type="SAM" id="MobiDB-lite"/>
    </source>
</evidence>
<keyword evidence="2" id="KW-1133">Transmembrane helix</keyword>
<proteinExistence type="predicted"/>
<dbReference type="RefSeq" id="WP_015591432.1">
    <property type="nucleotide sequence ID" value="NC_021169.1"/>
</dbReference>
<reference evidence="3 4" key="1">
    <citation type="journal article" date="2013" name="Genome Announc.">
        <title>Complete Genome Sequence of the Thermophilic and Facultatively Chemolithoautotrophic Sulfate Reducer Archaeoglobus sulfaticallidus Strain PM70-1T.</title>
        <authorList>
            <person name="Stokke R."/>
            <person name="Hocking W.P."/>
            <person name="Steinsbu B.O."/>
            <person name="Steen I.H."/>
        </authorList>
    </citation>
    <scope>NUCLEOTIDE SEQUENCE [LARGE SCALE GENOMIC DNA]</scope>
    <source>
        <strain evidence="3">PM70-1</strain>
    </source>
</reference>
<feature type="transmembrane region" description="Helical" evidence="2">
    <location>
        <begin position="245"/>
        <end position="266"/>
    </location>
</feature>